<feature type="transmembrane region" description="Helical" evidence="8">
    <location>
        <begin position="97"/>
        <end position="122"/>
    </location>
</feature>
<accession>A0A8C4QTK0</accession>
<keyword evidence="3 8" id="KW-0812">Transmembrane</keyword>
<evidence type="ECO:0000256" key="7">
    <source>
        <dbReference type="ARBA" id="ARBA00039548"/>
    </source>
</evidence>
<evidence type="ECO:0000256" key="2">
    <source>
        <dbReference type="ARBA" id="ARBA00008462"/>
    </source>
</evidence>
<dbReference type="Proteomes" id="UP000694388">
    <property type="component" value="Unplaced"/>
</dbReference>
<reference evidence="9" key="1">
    <citation type="submission" date="2025-08" db="UniProtKB">
        <authorList>
            <consortium name="Ensembl"/>
        </authorList>
    </citation>
    <scope>IDENTIFICATION</scope>
</reference>
<dbReference type="AlphaFoldDB" id="A0A8C4QTK0"/>
<reference evidence="9" key="2">
    <citation type="submission" date="2025-09" db="UniProtKB">
        <authorList>
            <consortium name="Ensembl"/>
        </authorList>
    </citation>
    <scope>IDENTIFICATION</scope>
</reference>
<dbReference type="PANTHER" id="PTHR20955">
    <property type="entry name" value="PROTEIN JAGUNAL HOMOLOG 1"/>
    <property type="match status" value="1"/>
</dbReference>
<dbReference type="Ensembl" id="ENSEBUT00000019847.1">
    <property type="protein sequence ID" value="ENSEBUP00000019271.1"/>
    <property type="gene ID" value="ENSEBUG00000011995.1"/>
</dbReference>
<evidence type="ECO:0000256" key="6">
    <source>
        <dbReference type="ARBA" id="ARBA00023136"/>
    </source>
</evidence>
<organism evidence="9 10">
    <name type="scientific">Eptatretus burgeri</name>
    <name type="common">Inshore hagfish</name>
    <dbReference type="NCBI Taxonomy" id="7764"/>
    <lineage>
        <taxon>Eukaryota</taxon>
        <taxon>Metazoa</taxon>
        <taxon>Chordata</taxon>
        <taxon>Craniata</taxon>
        <taxon>Vertebrata</taxon>
        <taxon>Cyclostomata</taxon>
        <taxon>Myxini</taxon>
        <taxon>Myxiniformes</taxon>
        <taxon>Myxinidae</taxon>
        <taxon>Eptatretinae</taxon>
        <taxon>Eptatretus</taxon>
    </lineage>
</organism>
<evidence type="ECO:0000313" key="9">
    <source>
        <dbReference type="Ensembl" id="ENSEBUP00000019271.1"/>
    </source>
</evidence>
<comment type="subcellular location">
    <subcellularLocation>
        <location evidence="1">Endoplasmic reticulum membrane</location>
        <topology evidence="1">Multi-pass membrane protein</topology>
    </subcellularLocation>
</comment>
<keyword evidence="4" id="KW-0256">Endoplasmic reticulum</keyword>
<dbReference type="Pfam" id="PF07086">
    <property type="entry name" value="Jagunal"/>
    <property type="match status" value="1"/>
</dbReference>
<dbReference type="GO" id="GO:0007029">
    <property type="term" value="P:endoplasmic reticulum organization"/>
    <property type="evidence" value="ECO:0007669"/>
    <property type="project" value="InterPro"/>
</dbReference>
<evidence type="ECO:0000313" key="10">
    <source>
        <dbReference type="Proteomes" id="UP000694388"/>
    </source>
</evidence>
<proteinExistence type="inferred from homology"/>
<evidence type="ECO:0000256" key="3">
    <source>
        <dbReference type="ARBA" id="ARBA00022692"/>
    </source>
</evidence>
<dbReference type="PANTHER" id="PTHR20955:SF1">
    <property type="entry name" value="PROTEIN JAGUNAL HOMOLOG 1"/>
    <property type="match status" value="1"/>
</dbReference>
<protein>
    <recommendedName>
        <fullName evidence="7">Protein jagunal homolog 1</fullName>
    </recommendedName>
</protein>
<evidence type="ECO:0000256" key="1">
    <source>
        <dbReference type="ARBA" id="ARBA00004477"/>
    </source>
</evidence>
<dbReference type="InterPro" id="IPR009787">
    <property type="entry name" value="Jagunal"/>
</dbReference>
<evidence type="ECO:0000256" key="4">
    <source>
        <dbReference type="ARBA" id="ARBA00022824"/>
    </source>
</evidence>
<dbReference type="GO" id="GO:0005789">
    <property type="term" value="C:endoplasmic reticulum membrane"/>
    <property type="evidence" value="ECO:0007669"/>
    <property type="project" value="UniProtKB-SubCell"/>
</dbReference>
<evidence type="ECO:0000256" key="5">
    <source>
        <dbReference type="ARBA" id="ARBA00022989"/>
    </source>
</evidence>
<keyword evidence="10" id="KW-1185">Reference proteome</keyword>
<sequence length="180" mass="20354">MKHREKETIVRGSYGRVTSMDGRDYRHREQIAARYQQSVKLKFKVRWLSCFQLFFWVVVSALGTFLTFRPRWPTLYLCSPLSSILSLVSLPRNNTPYIAASLICQALCGFGPLLFGFLEAVGSWGKPKPARAVVEESGEYTWAWDLALFLGLGVHTVKLICCKKLMGVWGDGVDGKSKIE</sequence>
<dbReference type="OMA" id="PHYQMSA"/>
<feature type="transmembrane region" description="Helical" evidence="8">
    <location>
        <begin position="47"/>
        <end position="68"/>
    </location>
</feature>
<name>A0A8C4QTK0_EPTBU</name>
<comment type="similarity">
    <text evidence="2">Belongs to the jagunal family.</text>
</comment>
<keyword evidence="6 8" id="KW-0472">Membrane</keyword>
<dbReference type="GO" id="GO:0016192">
    <property type="term" value="P:vesicle-mediated transport"/>
    <property type="evidence" value="ECO:0007669"/>
    <property type="project" value="TreeGrafter"/>
</dbReference>
<keyword evidence="5 8" id="KW-1133">Transmembrane helix</keyword>
<evidence type="ECO:0000256" key="8">
    <source>
        <dbReference type="SAM" id="Phobius"/>
    </source>
</evidence>